<evidence type="ECO:0000313" key="3">
    <source>
        <dbReference type="Proteomes" id="UP001597041"/>
    </source>
</evidence>
<proteinExistence type="predicted"/>
<dbReference type="PANTHER" id="PTHR43031:SF17">
    <property type="entry name" value="SULFURTRANSFERASE YTWF-RELATED"/>
    <property type="match status" value="1"/>
</dbReference>
<dbReference type="InterPro" id="IPR050229">
    <property type="entry name" value="GlpE_sulfurtransferase"/>
</dbReference>
<dbReference type="Proteomes" id="UP001597041">
    <property type="component" value="Unassembled WGS sequence"/>
</dbReference>
<dbReference type="Pfam" id="PF00581">
    <property type="entry name" value="Rhodanese"/>
    <property type="match status" value="1"/>
</dbReference>
<dbReference type="SUPFAM" id="SSF52821">
    <property type="entry name" value="Rhodanese/Cell cycle control phosphatase"/>
    <property type="match status" value="1"/>
</dbReference>
<dbReference type="PANTHER" id="PTHR43031">
    <property type="entry name" value="FAD-DEPENDENT OXIDOREDUCTASE"/>
    <property type="match status" value="1"/>
</dbReference>
<dbReference type="InterPro" id="IPR036873">
    <property type="entry name" value="Rhodanese-like_dom_sf"/>
</dbReference>
<dbReference type="InterPro" id="IPR001763">
    <property type="entry name" value="Rhodanese-like_dom"/>
</dbReference>
<sequence>MKEITAKDLEQKIDTGEKIYIIDVREADEIAEGKIIGAKHIPLNEITNPLMELDKSEHYYVICTKGARSGTAVEQLTQQGYKATNVVDGMLGWEGYVE</sequence>
<dbReference type="PROSITE" id="PS50206">
    <property type="entry name" value="RHODANESE_3"/>
    <property type="match status" value="1"/>
</dbReference>
<evidence type="ECO:0000313" key="2">
    <source>
        <dbReference type="EMBL" id="MFD1068184.1"/>
    </source>
</evidence>
<dbReference type="SMART" id="SM00450">
    <property type="entry name" value="RHOD"/>
    <property type="match status" value="1"/>
</dbReference>
<dbReference type="EMBL" id="JBHTKK010000040">
    <property type="protein sequence ID" value="MFD1068184.1"/>
    <property type="molecule type" value="Genomic_DNA"/>
</dbReference>
<accession>A0ABW3NL42</accession>
<reference evidence="3" key="1">
    <citation type="journal article" date="2019" name="Int. J. Syst. Evol. Microbiol.">
        <title>The Global Catalogue of Microorganisms (GCM) 10K type strain sequencing project: providing services to taxonomists for standard genome sequencing and annotation.</title>
        <authorList>
            <consortium name="The Broad Institute Genomics Platform"/>
            <consortium name="The Broad Institute Genome Sequencing Center for Infectious Disease"/>
            <person name="Wu L."/>
            <person name="Ma J."/>
        </authorList>
    </citation>
    <scope>NUCLEOTIDE SEQUENCE [LARGE SCALE GENOMIC DNA]</scope>
    <source>
        <strain evidence="3">CCUG 56608</strain>
    </source>
</reference>
<organism evidence="2 3">
    <name type="scientific">Oceanobacillus locisalsi</name>
    <dbReference type="NCBI Taxonomy" id="546107"/>
    <lineage>
        <taxon>Bacteria</taxon>
        <taxon>Bacillati</taxon>
        <taxon>Bacillota</taxon>
        <taxon>Bacilli</taxon>
        <taxon>Bacillales</taxon>
        <taxon>Bacillaceae</taxon>
        <taxon>Oceanobacillus</taxon>
    </lineage>
</organism>
<feature type="domain" description="Rhodanese" evidence="1">
    <location>
        <begin position="15"/>
        <end position="98"/>
    </location>
</feature>
<comment type="caution">
    <text evidence="2">The sequence shown here is derived from an EMBL/GenBank/DDBJ whole genome shotgun (WGS) entry which is preliminary data.</text>
</comment>
<dbReference type="RefSeq" id="WP_379594448.1">
    <property type="nucleotide sequence ID" value="NZ_JBHTKK010000040.1"/>
</dbReference>
<protein>
    <submittedName>
        <fullName evidence="2">Rhodanese-like domain-containing protein</fullName>
    </submittedName>
</protein>
<keyword evidence="3" id="KW-1185">Reference proteome</keyword>
<name>A0ABW3NL42_9BACI</name>
<dbReference type="Gene3D" id="3.40.250.10">
    <property type="entry name" value="Rhodanese-like domain"/>
    <property type="match status" value="1"/>
</dbReference>
<dbReference type="CDD" id="cd00158">
    <property type="entry name" value="RHOD"/>
    <property type="match status" value="1"/>
</dbReference>
<evidence type="ECO:0000259" key="1">
    <source>
        <dbReference type="PROSITE" id="PS50206"/>
    </source>
</evidence>
<gene>
    <name evidence="2" type="ORF">ACFQ19_19505</name>
</gene>